<keyword evidence="1" id="KW-0812">Transmembrane</keyword>
<gene>
    <name evidence="2" type="ORF">LEP1GSC059_2687</name>
</gene>
<feature type="transmembrane region" description="Helical" evidence="1">
    <location>
        <begin position="6"/>
        <end position="23"/>
    </location>
</feature>
<dbReference type="AlphaFoldDB" id="T0FDJ0"/>
<protein>
    <submittedName>
        <fullName evidence="2">Uncharacterized protein</fullName>
    </submittedName>
</protein>
<organism evidence="2 3">
    <name type="scientific">Leptospira noguchii serovar Panama str. CZ214</name>
    <dbReference type="NCBI Taxonomy" id="1001595"/>
    <lineage>
        <taxon>Bacteria</taxon>
        <taxon>Pseudomonadati</taxon>
        <taxon>Spirochaetota</taxon>
        <taxon>Spirochaetia</taxon>
        <taxon>Leptospirales</taxon>
        <taxon>Leptospiraceae</taxon>
        <taxon>Leptospira</taxon>
    </lineage>
</organism>
<accession>T0FDJ0</accession>
<reference evidence="2 3" key="1">
    <citation type="submission" date="2013-05" db="EMBL/GenBank/DDBJ databases">
        <authorList>
            <person name="Harkins D.M."/>
            <person name="Durkin A.S."/>
            <person name="Brinkac L.M."/>
            <person name="Haft D.H."/>
            <person name="Selengut J.D."/>
            <person name="Sanka R."/>
            <person name="DePew J."/>
            <person name="Purushe J."/>
            <person name="Hartskeerl R.A."/>
            <person name="Ahmed A."/>
            <person name="van der Linden H."/>
            <person name="Goris M.G.A."/>
            <person name="Vinetz J.M."/>
            <person name="Sutton G.G."/>
            <person name="Nierman W.C."/>
            <person name="Fouts D.E."/>
        </authorList>
    </citation>
    <scope>NUCLEOTIDE SEQUENCE [LARGE SCALE GENOMIC DNA]</scope>
    <source>
        <strain evidence="2 3">CZ214</strain>
    </source>
</reference>
<keyword evidence="1" id="KW-0472">Membrane</keyword>
<proteinExistence type="predicted"/>
<name>T0FDJ0_9LEPT</name>
<evidence type="ECO:0000313" key="3">
    <source>
        <dbReference type="Proteomes" id="UP000015442"/>
    </source>
</evidence>
<evidence type="ECO:0000256" key="1">
    <source>
        <dbReference type="SAM" id="Phobius"/>
    </source>
</evidence>
<comment type="caution">
    <text evidence="2">The sequence shown here is derived from an EMBL/GenBank/DDBJ whole genome shotgun (WGS) entry which is preliminary data.</text>
</comment>
<dbReference type="EMBL" id="AKWY02000021">
    <property type="protein sequence ID" value="EQA71263.1"/>
    <property type="molecule type" value="Genomic_DNA"/>
</dbReference>
<keyword evidence="1" id="KW-1133">Transmembrane helix</keyword>
<sequence>MNVCFRFIVFIFLIIVFNEFLFLDKIVRMVLFKAILG</sequence>
<evidence type="ECO:0000313" key="2">
    <source>
        <dbReference type="EMBL" id="EQA71263.1"/>
    </source>
</evidence>
<dbReference type="Proteomes" id="UP000015442">
    <property type="component" value="Unassembled WGS sequence"/>
</dbReference>